<protein>
    <submittedName>
        <fullName evidence="2">VOC family protein</fullName>
    </submittedName>
</protein>
<keyword evidence="3" id="KW-1185">Reference proteome</keyword>
<dbReference type="EMBL" id="BAABLO010000001">
    <property type="protein sequence ID" value="GAA4711879.1"/>
    <property type="molecule type" value="Genomic_DNA"/>
</dbReference>
<dbReference type="Proteomes" id="UP001500556">
    <property type="component" value="Unassembled WGS sequence"/>
</dbReference>
<sequence>MPGRLHHVVLDCRDPHAVARFWSALLDLPVTWSSDDWVVVAVDDTTSGMAFQLAPDHQAPVWGDPTRPQQVHLDVMADDPVVLGAEAVALGARLLSPPGEHVYADPAGHPFCLVPRPGWAPPVTSP</sequence>
<evidence type="ECO:0000313" key="2">
    <source>
        <dbReference type="EMBL" id="GAA4711879.1"/>
    </source>
</evidence>
<dbReference type="PANTHER" id="PTHR35908">
    <property type="entry name" value="HYPOTHETICAL FUSION PROTEIN"/>
    <property type="match status" value="1"/>
</dbReference>
<reference evidence="3" key="1">
    <citation type="journal article" date="2019" name="Int. J. Syst. Evol. Microbiol.">
        <title>The Global Catalogue of Microorganisms (GCM) 10K type strain sequencing project: providing services to taxonomists for standard genome sequencing and annotation.</title>
        <authorList>
            <consortium name="The Broad Institute Genomics Platform"/>
            <consortium name="The Broad Institute Genome Sequencing Center for Infectious Disease"/>
            <person name="Wu L."/>
            <person name="Ma J."/>
        </authorList>
    </citation>
    <scope>NUCLEOTIDE SEQUENCE [LARGE SCALE GENOMIC DNA]</scope>
    <source>
        <strain evidence="3">JCM 18961</strain>
    </source>
</reference>
<name>A0ABP8XNE8_9MICO</name>
<dbReference type="SUPFAM" id="SSF54593">
    <property type="entry name" value="Glyoxalase/Bleomycin resistance protein/Dihydroxybiphenyl dioxygenase"/>
    <property type="match status" value="1"/>
</dbReference>
<dbReference type="Gene3D" id="3.10.180.10">
    <property type="entry name" value="2,3-Dihydroxybiphenyl 1,2-Dioxygenase, domain 1"/>
    <property type="match status" value="1"/>
</dbReference>
<dbReference type="PANTHER" id="PTHR35908:SF1">
    <property type="entry name" value="CONSERVED PROTEIN"/>
    <property type="match status" value="1"/>
</dbReference>
<accession>A0ABP8XNE8</accession>
<evidence type="ECO:0000259" key="1">
    <source>
        <dbReference type="Pfam" id="PF18029"/>
    </source>
</evidence>
<feature type="domain" description="Glyoxalase-like" evidence="1">
    <location>
        <begin position="7"/>
        <end position="114"/>
    </location>
</feature>
<gene>
    <name evidence="2" type="ORF">GCM10025782_04980</name>
</gene>
<dbReference type="InterPro" id="IPR029068">
    <property type="entry name" value="Glyas_Bleomycin-R_OHBP_Dase"/>
</dbReference>
<dbReference type="RefSeq" id="WP_345500922.1">
    <property type="nucleotide sequence ID" value="NZ_BAABLO010000001.1"/>
</dbReference>
<dbReference type="Pfam" id="PF18029">
    <property type="entry name" value="Glyoxalase_6"/>
    <property type="match status" value="1"/>
</dbReference>
<organism evidence="2 3">
    <name type="scientific">Pedococcus ginsenosidimutans</name>
    <dbReference type="NCBI Taxonomy" id="490570"/>
    <lineage>
        <taxon>Bacteria</taxon>
        <taxon>Bacillati</taxon>
        <taxon>Actinomycetota</taxon>
        <taxon>Actinomycetes</taxon>
        <taxon>Micrococcales</taxon>
        <taxon>Intrasporangiaceae</taxon>
        <taxon>Pedococcus</taxon>
    </lineage>
</organism>
<dbReference type="InterPro" id="IPR041581">
    <property type="entry name" value="Glyoxalase_6"/>
</dbReference>
<evidence type="ECO:0000313" key="3">
    <source>
        <dbReference type="Proteomes" id="UP001500556"/>
    </source>
</evidence>
<comment type="caution">
    <text evidence="2">The sequence shown here is derived from an EMBL/GenBank/DDBJ whole genome shotgun (WGS) entry which is preliminary data.</text>
</comment>
<proteinExistence type="predicted"/>